<proteinExistence type="predicted"/>
<evidence type="ECO:0008006" key="7">
    <source>
        <dbReference type="Google" id="ProtNLM"/>
    </source>
</evidence>
<feature type="compositionally biased region" description="Basic and acidic residues" evidence="1">
    <location>
        <begin position="121"/>
        <end position="134"/>
    </location>
</feature>
<feature type="transmembrane region" description="Helical" evidence="2">
    <location>
        <begin position="354"/>
        <end position="373"/>
    </location>
</feature>
<dbReference type="InterPro" id="IPR050697">
    <property type="entry name" value="Adenylyl/Guanylyl_Cyclase_3/4"/>
</dbReference>
<dbReference type="SUPFAM" id="SSF55073">
    <property type="entry name" value="Nucleotide cyclase"/>
    <property type="match status" value="1"/>
</dbReference>
<comment type="caution">
    <text evidence="5">The sequence shown here is derived from an EMBL/GenBank/DDBJ whole genome shotgun (WGS) entry which is preliminary data.</text>
</comment>
<dbReference type="InterPro" id="IPR001054">
    <property type="entry name" value="A/G_cyclase"/>
</dbReference>
<feature type="domain" description="HAMP" evidence="4">
    <location>
        <begin position="374"/>
        <end position="425"/>
    </location>
</feature>
<dbReference type="CDD" id="cd06225">
    <property type="entry name" value="HAMP"/>
    <property type="match status" value="1"/>
</dbReference>
<evidence type="ECO:0000313" key="5">
    <source>
        <dbReference type="EMBL" id="GAA5134659.1"/>
    </source>
</evidence>
<dbReference type="PANTHER" id="PTHR43081">
    <property type="entry name" value="ADENYLATE CYCLASE, TERMINAL-DIFFERENTIATION SPECIFIC-RELATED"/>
    <property type="match status" value="1"/>
</dbReference>
<dbReference type="InterPro" id="IPR029787">
    <property type="entry name" value="Nucleotide_cyclase"/>
</dbReference>
<evidence type="ECO:0000313" key="6">
    <source>
        <dbReference type="Proteomes" id="UP001499852"/>
    </source>
</evidence>
<dbReference type="SMART" id="SM00044">
    <property type="entry name" value="CYCc"/>
    <property type="match status" value="1"/>
</dbReference>
<dbReference type="SUPFAM" id="SSF158472">
    <property type="entry name" value="HAMP domain-like"/>
    <property type="match status" value="1"/>
</dbReference>
<feature type="region of interest" description="Disordered" evidence="1">
    <location>
        <begin position="108"/>
        <end position="144"/>
    </location>
</feature>
<dbReference type="Proteomes" id="UP001499852">
    <property type="component" value="Unassembled WGS sequence"/>
</dbReference>
<name>A0ABP9NUN3_9BACT</name>
<dbReference type="Pfam" id="PF00672">
    <property type="entry name" value="HAMP"/>
    <property type="match status" value="1"/>
</dbReference>
<evidence type="ECO:0000259" key="4">
    <source>
        <dbReference type="PROSITE" id="PS50885"/>
    </source>
</evidence>
<feature type="domain" description="Guanylate cyclase" evidence="3">
    <location>
        <begin position="457"/>
        <end position="585"/>
    </location>
</feature>
<keyword evidence="2" id="KW-0812">Transmembrane</keyword>
<dbReference type="PROSITE" id="PS50885">
    <property type="entry name" value="HAMP"/>
    <property type="match status" value="1"/>
</dbReference>
<dbReference type="Gene3D" id="6.10.340.10">
    <property type="match status" value="1"/>
</dbReference>
<dbReference type="EMBL" id="BAABIA010000001">
    <property type="protein sequence ID" value="GAA5134659.1"/>
    <property type="molecule type" value="Genomic_DNA"/>
</dbReference>
<keyword evidence="6" id="KW-1185">Reference proteome</keyword>
<keyword evidence="2" id="KW-0472">Membrane</keyword>
<dbReference type="SMART" id="SM00304">
    <property type="entry name" value="HAMP"/>
    <property type="match status" value="1"/>
</dbReference>
<dbReference type="PROSITE" id="PS50125">
    <property type="entry name" value="GUANYLATE_CYCLASE_2"/>
    <property type="match status" value="1"/>
</dbReference>
<protein>
    <recommendedName>
        <fullName evidence="7">Class 3 adenylate cyclase</fullName>
    </recommendedName>
</protein>
<evidence type="ECO:0000256" key="1">
    <source>
        <dbReference type="SAM" id="MobiDB-lite"/>
    </source>
</evidence>
<keyword evidence="2" id="KW-1133">Transmembrane helix</keyword>
<sequence>MKLLSSFRAKLILTIFPVVAGVTTGALMLAEWKFSATYQRLFEEQFESQITAVTLAKARRFNALSTVLERMAQKPEVIQAMKEGDFAKAGRDLRPALESLAQERLQNEFTNLGRLSPPPGENRDDRQRNPRGEPQRPPNGGQSAPFIALINAEGQFVMNQRPRSGSAVTVFPGQSVETMQIRRNSDKIPWLSDHKFEEILNQQEVGYLLVEAGERRGEQVREVFITPVRDPQDGTFLGGLVFGLPLPAIADRVLYEQTRRSDYGEIMGGIFIEGKLVSTSVPENQKEVIEKAIAESLGRTGQDNQEILLPIGNAPHRLIYRVLNPGSPFPQAVQVNLYSLAALHYEIHDLRRSAVSLTIIALLVALALVMLISRNLSGPIRNLVTAAQEIQRGNYDIRVPVTRDEVGHLAHAFNEMAAGLALQEKYRSILNAVADRTVAERLIENREALGGELRDVAMLFCDIRGFTALTEKMPPHEVIELLNEHMTLLTQVAYDHGGIVDKFVGDLIMVLFGAPITTGNDAQRAVACAKEMLDARHSLNQNCRHPLEIGIGIATGNVVAGCMGSDQRLSYTVIGHRVNLASRLCSIAQAGEIVVDADTARELAPDTIMSALPATQLKGISAPVEVFRIH</sequence>
<feature type="transmembrane region" description="Helical" evidence="2">
    <location>
        <begin position="12"/>
        <end position="30"/>
    </location>
</feature>
<dbReference type="Pfam" id="PF00211">
    <property type="entry name" value="Guanylate_cyc"/>
    <property type="match status" value="1"/>
</dbReference>
<accession>A0ABP9NUN3</accession>
<dbReference type="InterPro" id="IPR003660">
    <property type="entry name" value="HAMP_dom"/>
</dbReference>
<reference evidence="6" key="1">
    <citation type="journal article" date="2019" name="Int. J. Syst. Evol. Microbiol.">
        <title>The Global Catalogue of Microorganisms (GCM) 10K type strain sequencing project: providing services to taxonomists for standard genome sequencing and annotation.</title>
        <authorList>
            <consortium name="The Broad Institute Genomics Platform"/>
            <consortium name="The Broad Institute Genome Sequencing Center for Infectious Disease"/>
            <person name="Wu L."/>
            <person name="Ma J."/>
        </authorList>
    </citation>
    <scope>NUCLEOTIDE SEQUENCE [LARGE SCALE GENOMIC DNA]</scope>
    <source>
        <strain evidence="6">JCM 18053</strain>
    </source>
</reference>
<dbReference type="Gene3D" id="3.30.70.1230">
    <property type="entry name" value="Nucleotide cyclase"/>
    <property type="match status" value="1"/>
</dbReference>
<gene>
    <name evidence="5" type="ORF">GCM10023213_06810</name>
</gene>
<organism evidence="5 6">
    <name type="scientific">Prosthecobacter algae</name>
    <dbReference type="NCBI Taxonomy" id="1144682"/>
    <lineage>
        <taxon>Bacteria</taxon>
        <taxon>Pseudomonadati</taxon>
        <taxon>Verrucomicrobiota</taxon>
        <taxon>Verrucomicrobiia</taxon>
        <taxon>Verrucomicrobiales</taxon>
        <taxon>Verrucomicrobiaceae</taxon>
        <taxon>Prosthecobacter</taxon>
    </lineage>
</organism>
<evidence type="ECO:0000256" key="2">
    <source>
        <dbReference type="SAM" id="Phobius"/>
    </source>
</evidence>
<dbReference type="CDD" id="cd07302">
    <property type="entry name" value="CHD"/>
    <property type="match status" value="1"/>
</dbReference>
<dbReference type="PANTHER" id="PTHR43081:SF1">
    <property type="entry name" value="ADENYLATE CYCLASE, TERMINAL-DIFFERENTIATION SPECIFIC"/>
    <property type="match status" value="1"/>
</dbReference>
<dbReference type="RefSeq" id="WP_345734963.1">
    <property type="nucleotide sequence ID" value="NZ_BAABIA010000001.1"/>
</dbReference>
<evidence type="ECO:0000259" key="3">
    <source>
        <dbReference type="PROSITE" id="PS50125"/>
    </source>
</evidence>